<evidence type="ECO:0000313" key="3">
    <source>
        <dbReference type="Proteomes" id="UP000237105"/>
    </source>
</evidence>
<reference evidence="3" key="1">
    <citation type="submission" date="2016-06" db="EMBL/GenBank/DDBJ databases">
        <title>Parallel loss of symbiosis genes in relatives of nitrogen-fixing non-legume Parasponia.</title>
        <authorList>
            <person name="Van Velzen R."/>
            <person name="Holmer R."/>
            <person name="Bu F."/>
            <person name="Rutten L."/>
            <person name="Van Zeijl A."/>
            <person name="Liu W."/>
            <person name="Santuari L."/>
            <person name="Cao Q."/>
            <person name="Sharma T."/>
            <person name="Shen D."/>
            <person name="Roswanjaya Y."/>
            <person name="Wardhani T."/>
            <person name="Kalhor M.S."/>
            <person name="Jansen J."/>
            <person name="Van den Hoogen J."/>
            <person name="Gungor B."/>
            <person name="Hartog M."/>
            <person name="Hontelez J."/>
            <person name="Verver J."/>
            <person name="Yang W.-C."/>
            <person name="Schijlen E."/>
            <person name="Repin R."/>
            <person name="Schilthuizen M."/>
            <person name="Schranz E."/>
            <person name="Heidstra R."/>
            <person name="Miyata K."/>
            <person name="Fedorova E."/>
            <person name="Kohlen W."/>
            <person name="Bisseling T."/>
            <person name="Smit S."/>
            <person name="Geurts R."/>
        </authorList>
    </citation>
    <scope>NUCLEOTIDE SEQUENCE [LARGE SCALE GENOMIC DNA]</scope>
    <source>
        <strain evidence="3">cv. WU1-14</strain>
    </source>
</reference>
<dbReference type="EMBL" id="JXTB01000035">
    <property type="protein sequence ID" value="PON73133.1"/>
    <property type="molecule type" value="Genomic_DNA"/>
</dbReference>
<protein>
    <submittedName>
        <fullName evidence="2">Uncharacterized protein</fullName>
    </submittedName>
</protein>
<proteinExistence type="predicted"/>
<sequence length="114" mass="12445">MVSSSGALGLAKSKLDGIESKPQSTTSEDSKKPSFSLFPKQNEDEEGSNETFSLPGGALVWVDRLGIFDGRRAKLELFRGFFCERLEILGVGVVRVIGIWKSSSSWKDMANAMV</sequence>
<comment type="caution">
    <text evidence="2">The sequence shown here is derived from an EMBL/GenBank/DDBJ whole genome shotgun (WGS) entry which is preliminary data.</text>
</comment>
<dbReference type="Proteomes" id="UP000237105">
    <property type="component" value="Unassembled WGS sequence"/>
</dbReference>
<evidence type="ECO:0000313" key="2">
    <source>
        <dbReference type="EMBL" id="PON73133.1"/>
    </source>
</evidence>
<evidence type="ECO:0000256" key="1">
    <source>
        <dbReference type="SAM" id="MobiDB-lite"/>
    </source>
</evidence>
<name>A0A2P5DIM8_PARAD</name>
<accession>A0A2P5DIM8</accession>
<organism evidence="2 3">
    <name type="scientific">Parasponia andersonii</name>
    <name type="common">Sponia andersonii</name>
    <dbReference type="NCBI Taxonomy" id="3476"/>
    <lineage>
        <taxon>Eukaryota</taxon>
        <taxon>Viridiplantae</taxon>
        <taxon>Streptophyta</taxon>
        <taxon>Embryophyta</taxon>
        <taxon>Tracheophyta</taxon>
        <taxon>Spermatophyta</taxon>
        <taxon>Magnoliopsida</taxon>
        <taxon>eudicotyledons</taxon>
        <taxon>Gunneridae</taxon>
        <taxon>Pentapetalae</taxon>
        <taxon>rosids</taxon>
        <taxon>fabids</taxon>
        <taxon>Rosales</taxon>
        <taxon>Cannabaceae</taxon>
        <taxon>Parasponia</taxon>
    </lineage>
</organism>
<gene>
    <name evidence="2" type="ORF">PanWU01x14_059740</name>
</gene>
<feature type="region of interest" description="Disordered" evidence="1">
    <location>
        <begin position="1"/>
        <end position="54"/>
    </location>
</feature>
<keyword evidence="3" id="KW-1185">Reference proteome</keyword>
<dbReference type="AlphaFoldDB" id="A0A2P5DIM8"/>